<dbReference type="Proteomes" id="UP001596022">
    <property type="component" value="Unassembled WGS sequence"/>
</dbReference>
<evidence type="ECO:0000313" key="1">
    <source>
        <dbReference type="EMBL" id="MFC4617683.1"/>
    </source>
</evidence>
<evidence type="ECO:0008006" key="3">
    <source>
        <dbReference type="Google" id="ProtNLM"/>
    </source>
</evidence>
<gene>
    <name evidence="1" type="ORF">ACFO4N_02945</name>
</gene>
<accession>A0ABV9GIG5</accession>
<comment type="caution">
    <text evidence="1">The sequence shown here is derived from an EMBL/GenBank/DDBJ whole genome shotgun (WGS) entry which is preliminary data.</text>
</comment>
<organism evidence="1 2">
    <name type="scientific">Camelliibacillus cellulosilyticus</name>
    <dbReference type="NCBI Taxonomy" id="2174486"/>
    <lineage>
        <taxon>Bacteria</taxon>
        <taxon>Bacillati</taxon>
        <taxon>Bacillota</taxon>
        <taxon>Bacilli</taxon>
        <taxon>Bacillales</taxon>
        <taxon>Sporolactobacillaceae</taxon>
        <taxon>Camelliibacillus</taxon>
    </lineage>
</organism>
<sequence length="258" mass="29493">MMEIETTYFKRFLPFIKTLPKSVALQKDDLLHPHFLIERTGDLEMYYAPHNDVINKRAKIVIVGITPGWRQMQLAFQKAKEQLEQGKSVEQAIIASKYAARLSGPMRKNLIAMLDACGVNTLFNLNSCQDLFNMSSDLLHTTSVIKYPVFYKKRNYTGHNPMIDRSALLRTYAFQVFPNELKQLDHEFLLIPLGKSVTSIIQALVATGMITRDQCLFGFPHPSGANGHRRQQFFEMKNQLLSMVKAFGIKNGRQGENH</sequence>
<dbReference type="EMBL" id="JBHSFW010000001">
    <property type="protein sequence ID" value="MFC4617683.1"/>
    <property type="molecule type" value="Genomic_DNA"/>
</dbReference>
<reference evidence="2" key="1">
    <citation type="journal article" date="2019" name="Int. J. Syst. Evol. Microbiol.">
        <title>The Global Catalogue of Microorganisms (GCM) 10K type strain sequencing project: providing services to taxonomists for standard genome sequencing and annotation.</title>
        <authorList>
            <consortium name="The Broad Institute Genomics Platform"/>
            <consortium name="The Broad Institute Genome Sequencing Center for Infectious Disease"/>
            <person name="Wu L."/>
            <person name="Ma J."/>
        </authorList>
    </citation>
    <scope>NUCLEOTIDE SEQUENCE [LARGE SCALE GENOMIC DNA]</scope>
    <source>
        <strain evidence="2">CGMCC 1.16306</strain>
    </source>
</reference>
<keyword evidence="2" id="KW-1185">Reference proteome</keyword>
<proteinExistence type="predicted"/>
<evidence type="ECO:0000313" key="2">
    <source>
        <dbReference type="Proteomes" id="UP001596022"/>
    </source>
</evidence>
<name>A0ABV9GIG5_9BACL</name>
<dbReference type="RefSeq" id="WP_376844715.1">
    <property type="nucleotide sequence ID" value="NZ_JBHSFW010000001.1"/>
</dbReference>
<protein>
    <recommendedName>
        <fullName evidence="3">Uracil DNA glycosylase superfamily protein</fullName>
    </recommendedName>
</protein>